<evidence type="ECO:0000256" key="4">
    <source>
        <dbReference type="ARBA" id="ARBA00022759"/>
    </source>
</evidence>
<dbReference type="EMBL" id="MFKF01000064">
    <property type="protein sequence ID" value="OGG55647.1"/>
    <property type="molecule type" value="Genomic_DNA"/>
</dbReference>
<dbReference type="Gene3D" id="3.30.920.30">
    <property type="entry name" value="Hypothetical protein"/>
    <property type="match status" value="1"/>
</dbReference>
<keyword evidence="7" id="KW-0346">Stress response</keyword>
<name>A0A1F6D2Q3_HANXR</name>
<evidence type="ECO:0008006" key="10">
    <source>
        <dbReference type="Google" id="ProtNLM"/>
    </source>
</evidence>
<sequence>MSHLPLLSGREVVKALRKVGYEFDHQRSSHMVLRHVAPPHRRLTVPDHDEVAKGTLRAIIREAGLTVEEFKALL</sequence>
<keyword evidence="4" id="KW-0255">Endonuclease</keyword>
<reference evidence="8 9" key="1">
    <citation type="journal article" date="2016" name="Nat. Commun.">
        <title>Thousands of microbial genomes shed light on interconnected biogeochemical processes in an aquifer system.</title>
        <authorList>
            <person name="Anantharaman K."/>
            <person name="Brown C.T."/>
            <person name="Hug L.A."/>
            <person name="Sharon I."/>
            <person name="Castelle C.J."/>
            <person name="Probst A.J."/>
            <person name="Thomas B.C."/>
            <person name="Singh A."/>
            <person name="Wilkins M.J."/>
            <person name="Karaoz U."/>
            <person name="Brodie E.L."/>
            <person name="Williams K.H."/>
            <person name="Hubbard S.S."/>
            <person name="Banfield J.F."/>
        </authorList>
    </citation>
    <scope>NUCLEOTIDE SEQUENCE [LARGE SCALE GENOMIC DNA]</scope>
    <source>
        <strain evidence="9">RIFCSPLOWO2_12_FULL_64_10</strain>
    </source>
</reference>
<dbReference type="GO" id="GO:0003729">
    <property type="term" value="F:mRNA binding"/>
    <property type="evidence" value="ECO:0007669"/>
    <property type="project" value="InterPro"/>
</dbReference>
<accession>A0A1F6D2Q3</accession>
<keyword evidence="2" id="KW-1277">Toxin-antitoxin system</keyword>
<dbReference type="InterPro" id="IPR038570">
    <property type="entry name" value="HicA_sf"/>
</dbReference>
<dbReference type="AlphaFoldDB" id="A0A1F6D2Q3"/>
<evidence type="ECO:0000256" key="1">
    <source>
        <dbReference type="ARBA" id="ARBA00006620"/>
    </source>
</evidence>
<comment type="similarity">
    <text evidence="1">Belongs to the HicA mRNA interferase family.</text>
</comment>
<keyword evidence="5" id="KW-0378">Hydrolase</keyword>
<dbReference type="InterPro" id="IPR012933">
    <property type="entry name" value="HicA_mRNA_interferase"/>
</dbReference>
<proteinExistence type="inferred from homology"/>
<evidence type="ECO:0000313" key="9">
    <source>
        <dbReference type="Proteomes" id="UP000178606"/>
    </source>
</evidence>
<evidence type="ECO:0000256" key="6">
    <source>
        <dbReference type="ARBA" id="ARBA00022884"/>
    </source>
</evidence>
<dbReference type="Pfam" id="PF07927">
    <property type="entry name" value="HicA_toxin"/>
    <property type="match status" value="1"/>
</dbReference>
<evidence type="ECO:0000256" key="3">
    <source>
        <dbReference type="ARBA" id="ARBA00022722"/>
    </source>
</evidence>
<keyword evidence="3" id="KW-0540">Nuclease</keyword>
<protein>
    <recommendedName>
        <fullName evidence="10">Addiction module toxin, HicA family</fullName>
    </recommendedName>
</protein>
<dbReference type="GO" id="GO:0016787">
    <property type="term" value="F:hydrolase activity"/>
    <property type="evidence" value="ECO:0007669"/>
    <property type="project" value="UniProtKB-KW"/>
</dbReference>
<comment type="caution">
    <text evidence="8">The sequence shown here is derived from an EMBL/GenBank/DDBJ whole genome shotgun (WGS) entry which is preliminary data.</text>
</comment>
<gene>
    <name evidence="8" type="ORF">A3F84_23850</name>
</gene>
<dbReference type="PANTHER" id="PTHR34873:SF3">
    <property type="entry name" value="ADDICTION MODULE TOXIN, HICA FAMILY"/>
    <property type="match status" value="1"/>
</dbReference>
<evidence type="ECO:0000256" key="5">
    <source>
        <dbReference type="ARBA" id="ARBA00022801"/>
    </source>
</evidence>
<evidence type="ECO:0000313" key="8">
    <source>
        <dbReference type="EMBL" id="OGG55647.1"/>
    </source>
</evidence>
<evidence type="ECO:0000256" key="7">
    <source>
        <dbReference type="ARBA" id="ARBA00023016"/>
    </source>
</evidence>
<dbReference type="PANTHER" id="PTHR34873">
    <property type="entry name" value="SSR1766 PROTEIN"/>
    <property type="match status" value="1"/>
</dbReference>
<evidence type="ECO:0000256" key="2">
    <source>
        <dbReference type="ARBA" id="ARBA00022649"/>
    </source>
</evidence>
<dbReference type="GO" id="GO:0004519">
    <property type="term" value="F:endonuclease activity"/>
    <property type="evidence" value="ECO:0007669"/>
    <property type="project" value="UniProtKB-KW"/>
</dbReference>
<dbReference type="Proteomes" id="UP000178606">
    <property type="component" value="Unassembled WGS sequence"/>
</dbReference>
<dbReference type="SUPFAM" id="SSF54786">
    <property type="entry name" value="YcfA/nrd intein domain"/>
    <property type="match status" value="1"/>
</dbReference>
<keyword evidence="6" id="KW-0694">RNA-binding</keyword>
<organism evidence="8 9">
    <name type="scientific">Handelsmanbacteria sp. (strain RIFCSPLOWO2_12_FULL_64_10)</name>
    <dbReference type="NCBI Taxonomy" id="1817868"/>
    <lineage>
        <taxon>Bacteria</taxon>
        <taxon>Candidatus Handelsmaniibacteriota</taxon>
    </lineage>
</organism>